<evidence type="ECO:0000256" key="1">
    <source>
        <dbReference type="ARBA" id="ARBA00023268"/>
    </source>
</evidence>
<dbReference type="InterPro" id="IPR041577">
    <property type="entry name" value="RT_RNaseH_2"/>
</dbReference>
<sequence>MQEHVQHLQQVFEVLRENSLYVKKEKCSFGLTEVSFLGHWIGGGKLWMDKAKIQAIADWIEPTKVADLRSFLGLVNYYRRFIKSFSAKAAPLTDLLKKNEKWCWKAFDDLKRAATEKPVLQLADFSKPFQVLTKASYFAIGGVLEQDGHPIAYESRKLNETEWRYTVQEREMTAIQKHSPKRARWQDFLAEFDMMLEYKPGRSNNVADALSRRADLAALHMIAPITQVSTNLADRMKEGLRHDPQARQVVEAAALGGTRKFWIDDGLVPTRGGRVYVPEHGGLQRELMREHHDPHGQGIPDRSGLLRYWSTASIGQGWKKMWNNL</sequence>
<name>A0AAV7EP06_ARIFI</name>
<accession>A0AAV7EP06</accession>
<feature type="domain" description="Reverse transcriptase/retrotransposon-derived protein RNase H-like" evidence="2">
    <location>
        <begin position="103"/>
        <end position="177"/>
    </location>
</feature>
<gene>
    <name evidence="3" type="ORF">H6P81_010443</name>
</gene>
<dbReference type="InterPro" id="IPR043128">
    <property type="entry name" value="Rev_trsase/Diguanyl_cyclase"/>
</dbReference>
<dbReference type="PANTHER" id="PTHR37984:SF5">
    <property type="entry name" value="PROTEIN NYNRIN-LIKE"/>
    <property type="match status" value="1"/>
</dbReference>
<dbReference type="Gene3D" id="3.30.70.270">
    <property type="match status" value="2"/>
</dbReference>
<organism evidence="3 4">
    <name type="scientific">Aristolochia fimbriata</name>
    <name type="common">White veined hardy Dutchman's pipe vine</name>
    <dbReference type="NCBI Taxonomy" id="158543"/>
    <lineage>
        <taxon>Eukaryota</taxon>
        <taxon>Viridiplantae</taxon>
        <taxon>Streptophyta</taxon>
        <taxon>Embryophyta</taxon>
        <taxon>Tracheophyta</taxon>
        <taxon>Spermatophyta</taxon>
        <taxon>Magnoliopsida</taxon>
        <taxon>Magnoliidae</taxon>
        <taxon>Piperales</taxon>
        <taxon>Aristolochiaceae</taxon>
        <taxon>Aristolochia</taxon>
    </lineage>
</organism>
<dbReference type="AlphaFoldDB" id="A0AAV7EP06"/>
<dbReference type="PANTHER" id="PTHR37984">
    <property type="entry name" value="PROTEIN CBG26694"/>
    <property type="match status" value="1"/>
</dbReference>
<proteinExistence type="predicted"/>
<comment type="caution">
    <text evidence="3">The sequence shown here is derived from an EMBL/GenBank/DDBJ whole genome shotgun (WGS) entry which is preliminary data.</text>
</comment>
<keyword evidence="1" id="KW-0511">Multifunctional enzyme</keyword>
<reference evidence="3 4" key="1">
    <citation type="submission" date="2021-07" db="EMBL/GenBank/DDBJ databases">
        <title>The Aristolochia fimbriata genome: insights into angiosperm evolution, floral development and chemical biosynthesis.</title>
        <authorList>
            <person name="Jiao Y."/>
        </authorList>
    </citation>
    <scope>NUCLEOTIDE SEQUENCE [LARGE SCALE GENOMIC DNA]</scope>
    <source>
        <strain evidence="3">IBCAS-2021</strain>
        <tissue evidence="3">Leaf</tissue>
    </source>
</reference>
<evidence type="ECO:0000259" key="2">
    <source>
        <dbReference type="Pfam" id="PF17919"/>
    </source>
</evidence>
<evidence type="ECO:0000313" key="4">
    <source>
        <dbReference type="Proteomes" id="UP000825729"/>
    </source>
</evidence>
<dbReference type="Pfam" id="PF17919">
    <property type="entry name" value="RT_RNaseH_2"/>
    <property type="match status" value="1"/>
</dbReference>
<protein>
    <recommendedName>
        <fullName evidence="2">Reverse transcriptase/retrotransposon-derived protein RNase H-like domain-containing protein</fullName>
    </recommendedName>
</protein>
<evidence type="ECO:0000313" key="3">
    <source>
        <dbReference type="EMBL" id="KAG9450478.1"/>
    </source>
</evidence>
<dbReference type="SUPFAM" id="SSF56672">
    <property type="entry name" value="DNA/RNA polymerases"/>
    <property type="match status" value="1"/>
</dbReference>
<keyword evidence="4" id="KW-1185">Reference proteome</keyword>
<dbReference type="InterPro" id="IPR050951">
    <property type="entry name" value="Retrovirus_Pol_polyprotein"/>
</dbReference>
<dbReference type="CDD" id="cd09274">
    <property type="entry name" value="RNase_HI_RT_Ty3"/>
    <property type="match status" value="1"/>
</dbReference>
<dbReference type="InterPro" id="IPR043502">
    <property type="entry name" value="DNA/RNA_pol_sf"/>
</dbReference>
<dbReference type="FunFam" id="3.30.70.270:FF:000063">
    <property type="entry name" value="Zinc knuckle domaincontaining protein"/>
    <property type="match status" value="1"/>
</dbReference>
<dbReference type="Proteomes" id="UP000825729">
    <property type="component" value="Unassembled WGS sequence"/>
</dbReference>
<dbReference type="EMBL" id="JAINDJ010000004">
    <property type="protein sequence ID" value="KAG9450478.1"/>
    <property type="molecule type" value="Genomic_DNA"/>
</dbReference>
<dbReference type="GO" id="GO:0003824">
    <property type="term" value="F:catalytic activity"/>
    <property type="evidence" value="ECO:0007669"/>
    <property type="project" value="UniProtKB-KW"/>
</dbReference>